<name>A6I4L6_RAT</name>
<protein>
    <submittedName>
        <fullName evidence="1">RCG44624</fullName>
    </submittedName>
</protein>
<dbReference type="EMBL" id="CH473955">
    <property type="protein sequence ID" value="EDM09974.1"/>
    <property type="molecule type" value="Genomic_DNA"/>
</dbReference>
<proteinExistence type="predicted"/>
<dbReference type="Proteomes" id="UP000234681">
    <property type="component" value="Chromosome 2"/>
</dbReference>
<evidence type="ECO:0000313" key="2">
    <source>
        <dbReference type="Proteomes" id="UP000234681"/>
    </source>
</evidence>
<sequence length="47" mass="5359">MKMQNLRRIRNLSKCVHICGNNLLNQGCQTSEFVNRGTELLVIGLNE</sequence>
<dbReference type="AlphaFoldDB" id="A6I4L6"/>
<reference evidence="2" key="1">
    <citation type="submission" date="2005-09" db="EMBL/GenBank/DDBJ databases">
        <authorList>
            <person name="Mural R.J."/>
            <person name="Li P.W."/>
            <person name="Adams M.D."/>
            <person name="Amanatides P.G."/>
            <person name="Baden-Tillson H."/>
            <person name="Barnstead M."/>
            <person name="Chin S.H."/>
            <person name="Dew I."/>
            <person name="Evans C.A."/>
            <person name="Ferriera S."/>
            <person name="Flanigan M."/>
            <person name="Fosler C."/>
            <person name="Glodek A."/>
            <person name="Gu Z."/>
            <person name="Holt R.A."/>
            <person name="Jennings D."/>
            <person name="Kraft C.L."/>
            <person name="Lu F."/>
            <person name="Nguyen T."/>
            <person name="Nusskern D.R."/>
            <person name="Pfannkoch C.M."/>
            <person name="Sitter C."/>
            <person name="Sutton G.G."/>
            <person name="Venter J.C."/>
            <person name="Wang Z."/>
            <person name="Woodage T."/>
            <person name="Zheng X.H."/>
            <person name="Zhong F."/>
        </authorList>
    </citation>
    <scope>NUCLEOTIDE SEQUENCE [LARGE SCALE GENOMIC DNA]</scope>
    <source>
        <strain>BN</strain>
        <strain evidence="2">Sprague-Dawley</strain>
    </source>
</reference>
<gene>
    <name evidence="1" type="ORF">rCG_44624</name>
</gene>
<organism evidence="1 2">
    <name type="scientific">Rattus norvegicus</name>
    <name type="common">Rat</name>
    <dbReference type="NCBI Taxonomy" id="10116"/>
    <lineage>
        <taxon>Eukaryota</taxon>
        <taxon>Metazoa</taxon>
        <taxon>Chordata</taxon>
        <taxon>Craniata</taxon>
        <taxon>Vertebrata</taxon>
        <taxon>Euteleostomi</taxon>
        <taxon>Mammalia</taxon>
        <taxon>Eutheria</taxon>
        <taxon>Euarchontoglires</taxon>
        <taxon>Glires</taxon>
        <taxon>Rodentia</taxon>
        <taxon>Myomorpha</taxon>
        <taxon>Muroidea</taxon>
        <taxon>Muridae</taxon>
        <taxon>Murinae</taxon>
        <taxon>Rattus</taxon>
    </lineage>
</organism>
<accession>A6I4L6</accession>
<evidence type="ECO:0000313" key="1">
    <source>
        <dbReference type="EMBL" id="EDM09974.1"/>
    </source>
</evidence>